<protein>
    <recommendedName>
        <fullName evidence="1">Lipocalin-like domain-containing protein</fullName>
    </recommendedName>
</protein>
<organism evidence="2 3">
    <name type="scientific">Chryseolinea soli</name>
    <dbReference type="NCBI Taxonomy" id="2321403"/>
    <lineage>
        <taxon>Bacteria</taxon>
        <taxon>Pseudomonadati</taxon>
        <taxon>Bacteroidota</taxon>
        <taxon>Cytophagia</taxon>
        <taxon>Cytophagales</taxon>
        <taxon>Fulvivirgaceae</taxon>
        <taxon>Chryseolinea</taxon>
    </lineage>
</organism>
<dbReference type="Proteomes" id="UP000266183">
    <property type="component" value="Chromosome"/>
</dbReference>
<dbReference type="InterPro" id="IPR024311">
    <property type="entry name" value="Lipocalin-like"/>
</dbReference>
<keyword evidence="3" id="KW-1185">Reference proteome</keyword>
<name>A0A385SUA6_9BACT</name>
<accession>A0A385SUA6</accession>
<dbReference type="EMBL" id="CP032382">
    <property type="protein sequence ID" value="AYB33717.1"/>
    <property type="molecule type" value="Genomic_DNA"/>
</dbReference>
<reference evidence="3" key="1">
    <citation type="submission" date="2018-09" db="EMBL/GenBank/DDBJ databases">
        <title>Chryseolinea sp. KIS68-18 isolated from soil.</title>
        <authorList>
            <person name="Weon H.-Y."/>
            <person name="Kwon S.-W."/>
            <person name="Lee S.A."/>
        </authorList>
    </citation>
    <scope>NUCLEOTIDE SEQUENCE [LARGE SCALE GENOMIC DNA]</scope>
    <source>
        <strain evidence="3">KIS68-18</strain>
    </source>
</reference>
<dbReference type="Pfam" id="PF13648">
    <property type="entry name" value="Lipocalin_4"/>
    <property type="match status" value="1"/>
</dbReference>
<gene>
    <name evidence="2" type="ORF">D4L85_25435</name>
</gene>
<sequence length="308" mass="35547">MKPSQGLIFFEFLVFIIFRKFNDVPMRAIFASLLLLFVSIQLLAQTTSFKDNRWFDYKKYPNFYSNPIREQAEVIVSADSLIVHLGSKVLRYKVKGVTDISTKTKSSREFKVDENGAEATVAISRTQEDYFGKRRQIAWIQGNGWIVMVPLTAITPIGYLFPGDVAIDIGAERTRIVGYYDYDLMRRVNAEEYKRSGGSYNLLIWTDDKCRKDVQIELRADGTGTWWYGQTAKNCTNKEEQAFKWKLEQVVDEGRRAMMLTLTADVESNQYVIDELTDKKLTLRGEFNISDEKDTTSEGYLSLSRKKK</sequence>
<dbReference type="KEGG" id="chk:D4L85_25435"/>
<proteinExistence type="predicted"/>
<evidence type="ECO:0000313" key="2">
    <source>
        <dbReference type="EMBL" id="AYB33717.1"/>
    </source>
</evidence>
<feature type="domain" description="Lipocalin-like" evidence="1">
    <location>
        <begin position="193"/>
        <end position="283"/>
    </location>
</feature>
<dbReference type="AlphaFoldDB" id="A0A385SUA6"/>
<evidence type="ECO:0000313" key="3">
    <source>
        <dbReference type="Proteomes" id="UP000266183"/>
    </source>
</evidence>
<evidence type="ECO:0000259" key="1">
    <source>
        <dbReference type="Pfam" id="PF13648"/>
    </source>
</evidence>